<keyword evidence="2" id="KW-1185">Reference proteome</keyword>
<organism evidence="1 2">
    <name type="scientific">Paracidovorax citrulli</name>
    <name type="common">Acidovorax citrulli</name>
    <dbReference type="NCBI Taxonomy" id="80869"/>
    <lineage>
        <taxon>Bacteria</taxon>
        <taxon>Pseudomonadati</taxon>
        <taxon>Pseudomonadota</taxon>
        <taxon>Betaproteobacteria</taxon>
        <taxon>Burkholderiales</taxon>
        <taxon>Comamonadaceae</taxon>
        <taxon>Paracidovorax</taxon>
    </lineage>
</organism>
<proteinExistence type="predicted"/>
<dbReference type="EMBL" id="CP127363">
    <property type="protein sequence ID" value="WIY47349.1"/>
    <property type="molecule type" value="Genomic_DNA"/>
</dbReference>
<dbReference type="Proteomes" id="UP001242732">
    <property type="component" value="Chromosome"/>
</dbReference>
<protein>
    <submittedName>
        <fullName evidence="1">Uncharacterized protein</fullName>
    </submittedName>
</protein>
<accession>A0ABY9AKT1</accession>
<evidence type="ECO:0000313" key="2">
    <source>
        <dbReference type="Proteomes" id="UP001242732"/>
    </source>
</evidence>
<sequence>MNTSAGAFLTIQKAINVVSSLDCGNNDVTISIGSGAFAPFETRDPIGSGAVAIVGAGAAATSISTASGSCINVPAGSRKYTISGIKLSSSDSTFGGNAISVDIGSQLSAGDIDFGACGNFHVNCSGTIILRGYKISGSARVHWYASNGAKIICAGWTITLAGTPNFSTSFAYADCLSLLRVNENTYSGTATGVQYNVFANSAIFVNGAGESYLPGNSVGSKFTGGQYA</sequence>
<name>A0ABY9AKT1_PARCI</name>
<reference evidence="1 2" key="1">
    <citation type="submission" date="2023-06" db="EMBL/GenBank/DDBJ databases">
        <authorList>
            <person name="Ham H."/>
            <person name="Park D.S."/>
        </authorList>
    </citation>
    <scope>NUCLEOTIDE SEQUENCE [LARGE SCALE GENOMIC DNA]</scope>
    <source>
        <strain evidence="1 2">KACC 17005</strain>
    </source>
</reference>
<dbReference type="RefSeq" id="WP_243419152.1">
    <property type="nucleotide sequence ID" value="NZ_CP127360.1"/>
</dbReference>
<gene>
    <name evidence="1" type="ORF">QRO08_16095</name>
</gene>
<evidence type="ECO:0000313" key="1">
    <source>
        <dbReference type="EMBL" id="WIY47349.1"/>
    </source>
</evidence>